<comment type="caution">
    <text evidence="1">The sequence shown here is derived from an EMBL/GenBank/DDBJ whole genome shotgun (WGS) entry which is preliminary data.</text>
</comment>
<name>A0AAE1E1F0_9GAST</name>
<gene>
    <name evidence="1" type="ORF">RRG08_001731</name>
</gene>
<proteinExistence type="predicted"/>
<sequence length="113" mass="13017">MGPSREDVDHRKWLMPRLMLRGRQGSSDRIQHVFIRRPESDTPCNVTLSVWFNVRGELIVLRRDLMENASPEMARRNVTEASAVLNNILLLVRASQANKTPRTPYHSMHGRGN</sequence>
<keyword evidence="2" id="KW-1185">Reference proteome</keyword>
<organism evidence="1 2">
    <name type="scientific">Elysia crispata</name>
    <name type="common">lettuce slug</name>
    <dbReference type="NCBI Taxonomy" id="231223"/>
    <lineage>
        <taxon>Eukaryota</taxon>
        <taxon>Metazoa</taxon>
        <taxon>Spiralia</taxon>
        <taxon>Lophotrochozoa</taxon>
        <taxon>Mollusca</taxon>
        <taxon>Gastropoda</taxon>
        <taxon>Heterobranchia</taxon>
        <taxon>Euthyneura</taxon>
        <taxon>Panpulmonata</taxon>
        <taxon>Sacoglossa</taxon>
        <taxon>Placobranchoidea</taxon>
        <taxon>Plakobranchidae</taxon>
        <taxon>Elysia</taxon>
    </lineage>
</organism>
<evidence type="ECO:0000313" key="1">
    <source>
        <dbReference type="EMBL" id="KAK3789343.1"/>
    </source>
</evidence>
<evidence type="ECO:0000313" key="2">
    <source>
        <dbReference type="Proteomes" id="UP001283361"/>
    </source>
</evidence>
<protein>
    <submittedName>
        <fullName evidence="1">Uncharacterized protein</fullName>
    </submittedName>
</protein>
<reference evidence="1" key="1">
    <citation type="journal article" date="2023" name="G3 (Bethesda)">
        <title>A reference genome for the long-term kleptoplast-retaining sea slug Elysia crispata morphotype clarki.</title>
        <authorList>
            <person name="Eastman K.E."/>
            <person name="Pendleton A.L."/>
            <person name="Shaikh M.A."/>
            <person name="Suttiyut T."/>
            <person name="Ogas R."/>
            <person name="Tomko P."/>
            <person name="Gavelis G."/>
            <person name="Widhalm J.R."/>
            <person name="Wisecaver J.H."/>
        </authorList>
    </citation>
    <scope>NUCLEOTIDE SEQUENCE</scope>
    <source>
        <strain evidence="1">ECLA1</strain>
    </source>
</reference>
<dbReference type="AlphaFoldDB" id="A0AAE1E1F0"/>
<accession>A0AAE1E1F0</accession>
<dbReference type="EMBL" id="JAWDGP010001678">
    <property type="protein sequence ID" value="KAK3789343.1"/>
    <property type="molecule type" value="Genomic_DNA"/>
</dbReference>
<dbReference type="Proteomes" id="UP001283361">
    <property type="component" value="Unassembled WGS sequence"/>
</dbReference>